<evidence type="ECO:0000313" key="1">
    <source>
        <dbReference type="EMBL" id="KAJ8621723.1"/>
    </source>
</evidence>
<reference evidence="1 2" key="1">
    <citation type="journal article" date="2022" name="Hortic Res">
        <title>A haplotype resolved chromosomal level avocado genome allows analysis of novel avocado genes.</title>
        <authorList>
            <person name="Nath O."/>
            <person name="Fletcher S.J."/>
            <person name="Hayward A."/>
            <person name="Shaw L.M."/>
            <person name="Masouleh A.K."/>
            <person name="Furtado A."/>
            <person name="Henry R.J."/>
            <person name="Mitter N."/>
        </authorList>
    </citation>
    <scope>NUCLEOTIDE SEQUENCE [LARGE SCALE GENOMIC DNA]</scope>
    <source>
        <strain evidence="2">cv. Hass</strain>
    </source>
</reference>
<evidence type="ECO:0000313" key="2">
    <source>
        <dbReference type="Proteomes" id="UP001234297"/>
    </source>
</evidence>
<organism evidence="1 2">
    <name type="scientific">Persea americana</name>
    <name type="common">Avocado</name>
    <dbReference type="NCBI Taxonomy" id="3435"/>
    <lineage>
        <taxon>Eukaryota</taxon>
        <taxon>Viridiplantae</taxon>
        <taxon>Streptophyta</taxon>
        <taxon>Embryophyta</taxon>
        <taxon>Tracheophyta</taxon>
        <taxon>Spermatophyta</taxon>
        <taxon>Magnoliopsida</taxon>
        <taxon>Magnoliidae</taxon>
        <taxon>Laurales</taxon>
        <taxon>Lauraceae</taxon>
        <taxon>Persea</taxon>
    </lineage>
</organism>
<proteinExistence type="predicted"/>
<dbReference type="EMBL" id="CM056818">
    <property type="protein sequence ID" value="KAJ8621723.1"/>
    <property type="molecule type" value="Genomic_DNA"/>
</dbReference>
<name>A0ACC2KL05_PERAE</name>
<gene>
    <name evidence="1" type="ORF">MRB53_030252</name>
</gene>
<sequence>MVSKPRVSRIGLYCVGIDGTDQEIDPDFCAWFIVAEKERLFPISVGPHDQLQRRSENRAETIEFSFRIADPVASGSSGPFAIWSEPEKTESLPPPKLDWRNVAKPPRSRSRRLAIFAGED</sequence>
<protein>
    <submittedName>
        <fullName evidence="1">Uncharacterized protein</fullName>
    </submittedName>
</protein>
<keyword evidence="2" id="KW-1185">Reference proteome</keyword>
<dbReference type="Proteomes" id="UP001234297">
    <property type="component" value="Chromosome 10"/>
</dbReference>
<comment type="caution">
    <text evidence="1">The sequence shown here is derived from an EMBL/GenBank/DDBJ whole genome shotgun (WGS) entry which is preliminary data.</text>
</comment>
<accession>A0ACC2KL05</accession>